<dbReference type="InterPro" id="IPR025315">
    <property type="entry name" value="DUF4220"/>
</dbReference>
<comment type="caution">
    <text evidence="4">The sequence shown here is derived from an EMBL/GenBank/DDBJ whole genome shotgun (WGS) entry which is preliminary data.</text>
</comment>
<dbReference type="InterPro" id="IPR007658">
    <property type="entry name" value="DUF594"/>
</dbReference>
<evidence type="ECO:0000313" key="4">
    <source>
        <dbReference type="EMBL" id="MED6222218.1"/>
    </source>
</evidence>
<reference evidence="4 5" key="1">
    <citation type="journal article" date="2023" name="Plants (Basel)">
        <title>Bridging the Gap: Combining Genomics and Transcriptomics Approaches to Understand Stylosanthes scabra, an Orphan Legume from the Brazilian Caatinga.</title>
        <authorList>
            <person name="Ferreira-Neto J.R.C."/>
            <person name="da Silva M.D."/>
            <person name="Binneck E."/>
            <person name="de Melo N.F."/>
            <person name="da Silva R.H."/>
            <person name="de Melo A.L.T.M."/>
            <person name="Pandolfi V."/>
            <person name="Bustamante F.O."/>
            <person name="Brasileiro-Vidal A.C."/>
            <person name="Benko-Iseppon A.M."/>
        </authorList>
    </citation>
    <scope>NUCLEOTIDE SEQUENCE [LARGE SCALE GENOMIC DNA]</scope>
    <source>
        <tissue evidence="4">Leaves</tissue>
    </source>
</reference>
<dbReference type="Pfam" id="PF04578">
    <property type="entry name" value="DUF594"/>
    <property type="match status" value="1"/>
</dbReference>
<dbReference type="Proteomes" id="UP001341840">
    <property type="component" value="Unassembled WGS sequence"/>
</dbReference>
<dbReference type="Pfam" id="PF13968">
    <property type="entry name" value="DUF4220"/>
    <property type="match status" value="1"/>
</dbReference>
<organism evidence="4 5">
    <name type="scientific">Stylosanthes scabra</name>
    <dbReference type="NCBI Taxonomy" id="79078"/>
    <lineage>
        <taxon>Eukaryota</taxon>
        <taxon>Viridiplantae</taxon>
        <taxon>Streptophyta</taxon>
        <taxon>Embryophyta</taxon>
        <taxon>Tracheophyta</taxon>
        <taxon>Spermatophyta</taxon>
        <taxon>Magnoliopsida</taxon>
        <taxon>eudicotyledons</taxon>
        <taxon>Gunneridae</taxon>
        <taxon>Pentapetalae</taxon>
        <taxon>rosids</taxon>
        <taxon>fabids</taxon>
        <taxon>Fabales</taxon>
        <taxon>Fabaceae</taxon>
        <taxon>Papilionoideae</taxon>
        <taxon>50 kb inversion clade</taxon>
        <taxon>dalbergioids sensu lato</taxon>
        <taxon>Dalbergieae</taxon>
        <taxon>Pterocarpus clade</taxon>
        <taxon>Stylosanthes</taxon>
    </lineage>
</organism>
<evidence type="ECO:0000256" key="1">
    <source>
        <dbReference type="SAM" id="MobiDB-lite"/>
    </source>
</evidence>
<evidence type="ECO:0000259" key="3">
    <source>
        <dbReference type="Pfam" id="PF13968"/>
    </source>
</evidence>
<keyword evidence="2" id="KW-0472">Membrane</keyword>
<feature type="region of interest" description="Disordered" evidence="1">
    <location>
        <begin position="652"/>
        <end position="674"/>
    </location>
</feature>
<feature type="transmembrane region" description="Helical" evidence="2">
    <location>
        <begin position="15"/>
        <end position="34"/>
    </location>
</feature>
<keyword evidence="5" id="KW-1185">Reference proteome</keyword>
<gene>
    <name evidence="4" type="ORF">PIB30_062217</name>
</gene>
<accession>A0ABU6ZJT1</accession>
<keyword evidence="2" id="KW-1133">Transmembrane helix</keyword>
<feature type="transmembrane region" description="Helical" evidence="2">
    <location>
        <begin position="46"/>
        <end position="65"/>
    </location>
</feature>
<feature type="compositionally biased region" description="Basic and acidic residues" evidence="1">
    <location>
        <begin position="663"/>
        <end position="674"/>
    </location>
</feature>
<feature type="transmembrane region" description="Helical" evidence="2">
    <location>
        <begin position="135"/>
        <end position="152"/>
    </location>
</feature>
<evidence type="ECO:0000256" key="2">
    <source>
        <dbReference type="SAM" id="Phobius"/>
    </source>
</evidence>
<keyword evidence="2" id="KW-0812">Transmembrane</keyword>
<evidence type="ECO:0000313" key="5">
    <source>
        <dbReference type="Proteomes" id="UP001341840"/>
    </source>
</evidence>
<proteinExistence type="predicted"/>
<feature type="transmembrane region" description="Helical" evidence="2">
    <location>
        <begin position="318"/>
        <end position="344"/>
    </location>
</feature>
<feature type="transmembrane region" description="Helical" evidence="2">
    <location>
        <begin position="278"/>
        <end position="298"/>
    </location>
</feature>
<protein>
    <recommendedName>
        <fullName evidence="3">DUF4220 domain-containing protein</fullName>
    </recommendedName>
</protein>
<feature type="domain" description="DUF4220" evidence="3">
    <location>
        <begin position="51"/>
        <end position="379"/>
    </location>
</feature>
<sequence>MEIFPASVRDLWNKWELRVLVLLSLTWQVVLIIFGSRRKYARGSFISALVWFNYLSADWLATVSLGNLANSQGTMSNTVALQALWAPFLLLHLGGPDTITAYALEDNTLWLRHLLGQLVQVAVASYVYLRSWSTSPLTFIAIPVFISGLIKYSERTWVLRFASPAQFEDSLISLPTLQDQALDFAPAPALNDHSDELEIEFLHKGYLLFPILKRLYANLSLRFAEGRRSHSLIMKKKREGDNVQQQSHFAFKVVEVQLGLLYDLLYTKAPVIYSLPGLIFRLFSVFSMLSALVAYLFFINSHNYYSDLENLDYYVTLVLFVGAILLELYALVSLLFSDWTIHWLSNKSMRLRQRSVIIWALIRQRRWAGIVSQHDFLSFCMKRRVATYIGISFLFRICFAIELYWQRTCNTVEDDLKELIFRNLLEKHKTLDNKLFDQDALKELLSFKSNVLGNHNFSKEIKWSVEFEFDHCVLVWHVATGVYYYSTPEEDEEEDEGGNKKDRKMSKMLSDYMMYILLMRPFMLPKWIDRVAHLRDTFREAIKILQQGQFHVKNGADAARMLVQTHRRTYQPLKQLRRKSDKSVLVDGCRLATQLRSLGCSWKMICEVWIEMLTYAASQCEWGSHAQQLRRGGELLTHVRLLMAELGLSEQFDTGMQGPPTKSQHENGSDHDDV</sequence>
<name>A0ABU6ZJT1_9FABA</name>
<feature type="transmembrane region" description="Helical" evidence="2">
    <location>
        <begin position="385"/>
        <end position="405"/>
    </location>
</feature>
<dbReference type="PANTHER" id="PTHR31325">
    <property type="entry name" value="OS01G0798800 PROTEIN-RELATED"/>
    <property type="match status" value="1"/>
</dbReference>
<dbReference type="EMBL" id="JASCZI010272435">
    <property type="protein sequence ID" value="MED6222218.1"/>
    <property type="molecule type" value="Genomic_DNA"/>
</dbReference>